<dbReference type="InterPro" id="IPR050708">
    <property type="entry name" value="T6SS_VgrG/RHS"/>
</dbReference>
<dbReference type="Gene3D" id="2.180.10.10">
    <property type="entry name" value="RHS repeat-associated core"/>
    <property type="match status" value="1"/>
</dbReference>
<proteinExistence type="predicted"/>
<name>A0A482PVB2_CITRO</name>
<dbReference type="PRINTS" id="PR00394">
    <property type="entry name" value="RHSPROTEIN"/>
</dbReference>
<accession>A0A482PVB2</accession>
<evidence type="ECO:0000313" key="1">
    <source>
        <dbReference type="EMBL" id="QBY32019.1"/>
    </source>
</evidence>
<dbReference type="PANTHER" id="PTHR32305:SF15">
    <property type="entry name" value="PROTEIN RHSA-RELATED"/>
    <property type="match status" value="1"/>
</dbReference>
<protein>
    <submittedName>
        <fullName evidence="1">RHS repeat-associated core domain-containing protein</fullName>
    </submittedName>
</protein>
<dbReference type="PANTHER" id="PTHR32305">
    <property type="match status" value="1"/>
</dbReference>
<sequence length="61" mass="7202">MRQSREQYDAETGLYYNRHRYYDPQQGRNITQDPIGLRGGWSLYTYPLNPVMDVSGSPEPY</sequence>
<dbReference type="NCBIfam" id="TIGR03696">
    <property type="entry name" value="Rhs_assc_core"/>
    <property type="match status" value="1"/>
</dbReference>
<reference evidence="1" key="1">
    <citation type="submission" date="2019-03" db="EMBL/GenBank/DDBJ databases">
        <title>Complete genome sequence of enteropathogenic Citrobacter rodentium strain DBS100.</title>
        <authorList>
            <person name="Popov G."/>
            <person name="Fiebig A."/>
            <person name="Shideler S."/>
            <person name="Coombes B."/>
            <person name="Savchenko A."/>
        </authorList>
    </citation>
    <scope>NUCLEOTIDE SEQUENCE</scope>
    <source>
        <strain evidence="1">DBS100</strain>
    </source>
</reference>
<dbReference type="InterPro" id="IPR022385">
    <property type="entry name" value="Rhs_assc_core"/>
</dbReference>
<dbReference type="EMBL" id="CP038008">
    <property type="protein sequence ID" value="QBY32019.1"/>
    <property type="molecule type" value="Genomic_DNA"/>
</dbReference>
<organism evidence="1">
    <name type="scientific">Citrobacter rodentium</name>
    <dbReference type="NCBI Taxonomy" id="67825"/>
    <lineage>
        <taxon>Bacteria</taxon>
        <taxon>Pseudomonadati</taxon>
        <taxon>Pseudomonadota</taxon>
        <taxon>Gammaproteobacteria</taxon>
        <taxon>Enterobacterales</taxon>
        <taxon>Enterobacteriaceae</taxon>
        <taxon>Citrobacter</taxon>
    </lineage>
</organism>
<gene>
    <name evidence="1" type="ORF">E2R62_10710</name>
</gene>
<dbReference type="AlphaFoldDB" id="A0A482PVB2"/>